<dbReference type="InterPro" id="IPR000531">
    <property type="entry name" value="Beta-barrel_TonB"/>
</dbReference>
<keyword evidence="4" id="KW-0812">Transmembrane</keyword>
<evidence type="ECO:0000256" key="3">
    <source>
        <dbReference type="ARBA" id="ARBA00022452"/>
    </source>
</evidence>
<keyword evidence="3" id="KW-1134">Transmembrane beta strand</keyword>
<sequence>MQWTRAFRGGEERYGEQISTNRLEWIGNYQLPTTEKLLFSFSANAHQQRSAYGSTIYNADQYIGFGQLTWEKKAGKHQLLSGIVSRYTYYDDNTPATRALDGKTNRPDKVLIPGIFVQDDISLHKQHQLLAGLRYDYDRRHGAIFTPRVAYKWKLSDKDYIRLNMGTGFRVVNLFTEDHAALTGAREVEIVGDLKPERSYNASLNYSRKLVVGNGFMNLEAAGWYTYFSNRIIPDYITNADKIIYANLDGYAESLGVSLNLEGQLSSRLRFTTGLTVQDVRISDRDDQGRLQRSRQLLTEQWSGTWTLSYRFGNAGWSADYTGSVYGPMLLPLVSELDPRKPESPVWTLQHLQVTKKWKSGVEFFGGVKNLLDFTPDRGNPFLIARAHDPFDKQVVRGAGGQVIATPENPYALSFDPTYMYAPNQGRRVFAGIRISK</sequence>
<evidence type="ECO:0000256" key="2">
    <source>
        <dbReference type="ARBA" id="ARBA00022448"/>
    </source>
</evidence>
<evidence type="ECO:0000259" key="10">
    <source>
        <dbReference type="Pfam" id="PF00593"/>
    </source>
</evidence>
<evidence type="ECO:0000256" key="6">
    <source>
        <dbReference type="ARBA" id="ARBA00023077"/>
    </source>
</evidence>
<feature type="domain" description="TonB-dependent receptor-like beta-barrel" evidence="10">
    <location>
        <begin position="20"/>
        <end position="371"/>
    </location>
</feature>
<keyword evidence="6" id="KW-0798">TonB box</keyword>
<evidence type="ECO:0000256" key="4">
    <source>
        <dbReference type="ARBA" id="ARBA00022692"/>
    </source>
</evidence>
<dbReference type="SUPFAM" id="SSF56935">
    <property type="entry name" value="Porins"/>
    <property type="match status" value="1"/>
</dbReference>
<dbReference type="PANTHER" id="PTHR30069">
    <property type="entry name" value="TONB-DEPENDENT OUTER MEMBRANE RECEPTOR"/>
    <property type="match status" value="1"/>
</dbReference>
<evidence type="ECO:0000256" key="7">
    <source>
        <dbReference type="ARBA" id="ARBA00023136"/>
    </source>
</evidence>
<dbReference type="Proteomes" id="UP001200145">
    <property type="component" value="Unassembled WGS sequence"/>
</dbReference>
<protein>
    <submittedName>
        <fullName evidence="11">TonB-dependent receptor</fullName>
    </submittedName>
</protein>
<keyword evidence="7" id="KW-0472">Membrane</keyword>
<evidence type="ECO:0000256" key="5">
    <source>
        <dbReference type="ARBA" id="ARBA00022729"/>
    </source>
</evidence>
<name>A0ABS9BEV3_9BACT</name>
<gene>
    <name evidence="11" type="ORF">L0U88_03035</name>
</gene>
<keyword evidence="2" id="KW-0813">Transport</keyword>
<dbReference type="Pfam" id="PF00593">
    <property type="entry name" value="TonB_dep_Rec_b-barrel"/>
    <property type="match status" value="1"/>
</dbReference>
<evidence type="ECO:0000256" key="1">
    <source>
        <dbReference type="ARBA" id="ARBA00004571"/>
    </source>
</evidence>
<dbReference type="InterPro" id="IPR039426">
    <property type="entry name" value="TonB-dep_rcpt-like"/>
</dbReference>
<organism evidence="11 12">
    <name type="scientific">Flavihumibacter fluminis</name>
    <dbReference type="NCBI Taxonomy" id="2909236"/>
    <lineage>
        <taxon>Bacteria</taxon>
        <taxon>Pseudomonadati</taxon>
        <taxon>Bacteroidota</taxon>
        <taxon>Chitinophagia</taxon>
        <taxon>Chitinophagales</taxon>
        <taxon>Chitinophagaceae</taxon>
        <taxon>Flavihumibacter</taxon>
    </lineage>
</organism>
<dbReference type="PANTHER" id="PTHR30069:SF29">
    <property type="entry name" value="HEMOGLOBIN AND HEMOGLOBIN-HAPTOGLOBIN-BINDING PROTEIN 1-RELATED"/>
    <property type="match status" value="1"/>
</dbReference>
<comment type="subcellular location">
    <subcellularLocation>
        <location evidence="1">Cell outer membrane</location>
        <topology evidence="1">Multi-pass membrane protein</topology>
    </subcellularLocation>
</comment>
<keyword evidence="12" id="KW-1185">Reference proteome</keyword>
<accession>A0ABS9BEV3</accession>
<dbReference type="EMBL" id="JAKEVY010000001">
    <property type="protein sequence ID" value="MCF1713603.1"/>
    <property type="molecule type" value="Genomic_DNA"/>
</dbReference>
<dbReference type="Gene3D" id="2.40.170.20">
    <property type="entry name" value="TonB-dependent receptor, beta-barrel domain"/>
    <property type="match status" value="1"/>
</dbReference>
<evidence type="ECO:0000313" key="11">
    <source>
        <dbReference type="EMBL" id="MCF1713603.1"/>
    </source>
</evidence>
<keyword evidence="8 11" id="KW-0675">Receptor</keyword>
<dbReference type="InterPro" id="IPR036942">
    <property type="entry name" value="Beta-barrel_TonB_sf"/>
</dbReference>
<reference evidence="11 12" key="1">
    <citation type="submission" date="2022-01" db="EMBL/GenBank/DDBJ databases">
        <title>Flavihumibacter sp. nov., isolated from sediment of a river.</title>
        <authorList>
            <person name="Liu H."/>
        </authorList>
    </citation>
    <scope>NUCLEOTIDE SEQUENCE [LARGE SCALE GENOMIC DNA]</scope>
    <source>
        <strain evidence="11 12">RY-1</strain>
    </source>
</reference>
<evidence type="ECO:0000256" key="8">
    <source>
        <dbReference type="ARBA" id="ARBA00023170"/>
    </source>
</evidence>
<evidence type="ECO:0000313" key="12">
    <source>
        <dbReference type="Proteomes" id="UP001200145"/>
    </source>
</evidence>
<evidence type="ECO:0000256" key="9">
    <source>
        <dbReference type="ARBA" id="ARBA00023237"/>
    </source>
</evidence>
<keyword evidence="5" id="KW-0732">Signal</keyword>
<keyword evidence="9" id="KW-0998">Cell outer membrane</keyword>
<comment type="caution">
    <text evidence="11">The sequence shown here is derived from an EMBL/GenBank/DDBJ whole genome shotgun (WGS) entry which is preliminary data.</text>
</comment>
<proteinExistence type="predicted"/>